<dbReference type="KEGG" id="cliz:G7Y31_07405"/>
<evidence type="ECO:0000313" key="10">
    <source>
        <dbReference type="EMBL" id="QPK80352.1"/>
    </source>
</evidence>
<dbReference type="EMBL" id="CP064954">
    <property type="protein sequence ID" value="QPK80352.1"/>
    <property type="molecule type" value="Genomic_DNA"/>
</dbReference>
<dbReference type="GO" id="GO:0003700">
    <property type="term" value="F:DNA-binding transcription factor activity"/>
    <property type="evidence" value="ECO:0007669"/>
    <property type="project" value="InterPro"/>
</dbReference>
<organism evidence="10 11">
    <name type="scientific">Corynebacterium lizhenjunii</name>
    <dbReference type="NCBI Taxonomy" id="2709394"/>
    <lineage>
        <taxon>Bacteria</taxon>
        <taxon>Bacillati</taxon>
        <taxon>Actinomycetota</taxon>
        <taxon>Actinomycetes</taxon>
        <taxon>Mycobacteriales</taxon>
        <taxon>Corynebacteriaceae</taxon>
        <taxon>Corynebacterium</taxon>
    </lineage>
</organism>
<name>A0A7T0PD32_9CORY</name>
<dbReference type="InterPro" id="IPR009019">
    <property type="entry name" value="KH_sf_prok-type"/>
</dbReference>
<dbReference type="PANTHER" id="PTHR22648:SF0">
    <property type="entry name" value="TRANSCRIPTION TERMINATION_ANTITERMINATION PROTEIN NUSA"/>
    <property type="match status" value="1"/>
</dbReference>
<dbReference type="InterPro" id="IPR010213">
    <property type="entry name" value="TF_NusA"/>
</dbReference>
<comment type="similarity">
    <text evidence="7">Belongs to the NusA family.</text>
</comment>
<keyword evidence="1 7" id="KW-0806">Transcription termination</keyword>
<keyword evidence="4 7" id="KW-0694">RNA-binding</keyword>
<feature type="domain" description="S1 motif" evidence="9">
    <location>
        <begin position="107"/>
        <end position="179"/>
    </location>
</feature>
<comment type="function">
    <text evidence="7">Participates in both transcription termination and antitermination.</text>
</comment>
<dbReference type="GO" id="GO:0003723">
    <property type="term" value="F:RNA binding"/>
    <property type="evidence" value="ECO:0007669"/>
    <property type="project" value="UniProtKB-UniRule"/>
</dbReference>
<evidence type="ECO:0000256" key="3">
    <source>
        <dbReference type="ARBA" id="ARBA00022814"/>
    </source>
</evidence>
<keyword evidence="2 7" id="KW-0963">Cytoplasm</keyword>
<evidence type="ECO:0000256" key="2">
    <source>
        <dbReference type="ARBA" id="ARBA00022490"/>
    </source>
</evidence>
<dbReference type="GO" id="GO:0031564">
    <property type="term" value="P:transcription antitermination"/>
    <property type="evidence" value="ECO:0007669"/>
    <property type="project" value="UniProtKB-UniRule"/>
</dbReference>
<dbReference type="InterPro" id="IPR058582">
    <property type="entry name" value="KH_NusA_2nd"/>
</dbReference>
<dbReference type="InterPro" id="IPR025249">
    <property type="entry name" value="TF_NusA_KH_1st"/>
</dbReference>
<sequence length="326" mass="34611">MATPAQLAAARAAGQDDGAADAQGEGVQPAGGFPASKARVDIDVETGAVAVIVSELDPETGEVTNEYDDTPANFSRIGALAVRDSIVRRLREAEADRTYDSYSEYTGQIVHGVVQQDVHANARGIVVVQLGTELESQDGILLPAEQIPGERLQHGDRIRAYVVGVNKNGAIVQVNLSRTHPELVRGLFELEIPEVADGSVEIVSIAREAGHRSKVAVRGNAKGLNAKGACIGPKGARVNNIMRALNGEKLDIIDYHEDPATFVGNALAPSKVVRVEIVDSEAQVARVVVPDYQLSLAIGKEGQNARLAARLTGWKIDIHSDAEVVD</sequence>
<evidence type="ECO:0000256" key="1">
    <source>
        <dbReference type="ARBA" id="ARBA00022472"/>
    </source>
</evidence>
<dbReference type="NCBIfam" id="TIGR01953">
    <property type="entry name" value="NusA"/>
    <property type="match status" value="1"/>
</dbReference>
<keyword evidence="6 7" id="KW-0804">Transcription</keyword>
<keyword evidence="3 7" id="KW-0889">Transcription antitermination</keyword>
<dbReference type="Proteomes" id="UP000594681">
    <property type="component" value="Chromosome"/>
</dbReference>
<dbReference type="FunFam" id="3.30.300.20:FF:000002">
    <property type="entry name" value="Transcription termination/antitermination protein NusA"/>
    <property type="match status" value="1"/>
</dbReference>
<dbReference type="SUPFAM" id="SSF54814">
    <property type="entry name" value="Prokaryotic type KH domain (KH-domain type II)"/>
    <property type="match status" value="2"/>
</dbReference>
<comment type="subunit">
    <text evidence="7">Monomer. Binds directly to the core enzyme of the DNA-dependent RNA polymerase and to nascent RNA.</text>
</comment>
<dbReference type="Pfam" id="PF13184">
    <property type="entry name" value="KH_NusA_1st"/>
    <property type="match status" value="1"/>
</dbReference>
<dbReference type="CDD" id="cd22529">
    <property type="entry name" value="KH-II_NusA_rpt2"/>
    <property type="match status" value="1"/>
</dbReference>
<reference evidence="10 11" key="1">
    <citation type="submission" date="2020-11" db="EMBL/GenBank/DDBJ databases">
        <title>Corynebacterium sp. ZJ-599.</title>
        <authorList>
            <person name="Zhou J."/>
        </authorList>
    </citation>
    <scope>NUCLEOTIDE SEQUENCE [LARGE SCALE GENOMIC DNA]</scope>
    <source>
        <strain evidence="10 11">ZJ-599</strain>
    </source>
</reference>
<gene>
    <name evidence="7 10" type="primary">nusA</name>
    <name evidence="10" type="ORF">G7Y31_07405</name>
</gene>
<keyword evidence="5 7" id="KW-0805">Transcription regulation</keyword>
<dbReference type="InterPro" id="IPR003029">
    <property type="entry name" value="S1_domain"/>
</dbReference>
<evidence type="ECO:0000256" key="6">
    <source>
        <dbReference type="ARBA" id="ARBA00023163"/>
    </source>
</evidence>
<evidence type="ECO:0000256" key="5">
    <source>
        <dbReference type="ARBA" id="ARBA00023015"/>
    </source>
</evidence>
<feature type="compositionally biased region" description="Low complexity" evidence="8">
    <location>
        <begin position="1"/>
        <end position="24"/>
    </location>
</feature>
<dbReference type="HAMAP" id="MF_00945_B">
    <property type="entry name" value="NusA_B"/>
    <property type="match status" value="1"/>
</dbReference>
<accession>A0A7T0PD32</accession>
<proteinExistence type="inferred from homology"/>
<dbReference type="PROSITE" id="PS50126">
    <property type="entry name" value="S1"/>
    <property type="match status" value="1"/>
</dbReference>
<dbReference type="CDD" id="cd04455">
    <property type="entry name" value="S1_NusA"/>
    <property type="match status" value="1"/>
</dbReference>
<dbReference type="CDD" id="cd02134">
    <property type="entry name" value="KH-II_NusA_rpt1"/>
    <property type="match status" value="1"/>
</dbReference>
<dbReference type="InterPro" id="IPR030842">
    <property type="entry name" value="TF_NusA_bacterial"/>
</dbReference>
<keyword evidence="11" id="KW-1185">Reference proteome</keyword>
<evidence type="ECO:0000256" key="8">
    <source>
        <dbReference type="SAM" id="MobiDB-lite"/>
    </source>
</evidence>
<evidence type="ECO:0000256" key="4">
    <source>
        <dbReference type="ARBA" id="ARBA00022884"/>
    </source>
</evidence>
<dbReference type="Gene3D" id="3.30.1480.10">
    <property type="entry name" value="NusA, N-terminal domain"/>
    <property type="match status" value="1"/>
</dbReference>
<dbReference type="PANTHER" id="PTHR22648">
    <property type="entry name" value="TRANSCRIPTION TERMINATION FACTOR NUSA"/>
    <property type="match status" value="1"/>
</dbReference>
<dbReference type="SUPFAM" id="SSF50249">
    <property type="entry name" value="Nucleic acid-binding proteins"/>
    <property type="match status" value="1"/>
</dbReference>
<dbReference type="GO" id="GO:0005829">
    <property type="term" value="C:cytosol"/>
    <property type="evidence" value="ECO:0007669"/>
    <property type="project" value="TreeGrafter"/>
</dbReference>
<evidence type="ECO:0000256" key="7">
    <source>
        <dbReference type="HAMAP-Rule" id="MF_00945"/>
    </source>
</evidence>
<comment type="subcellular location">
    <subcellularLocation>
        <location evidence="7">Cytoplasm</location>
    </subcellularLocation>
</comment>
<evidence type="ECO:0000259" key="9">
    <source>
        <dbReference type="PROSITE" id="PS50126"/>
    </source>
</evidence>
<feature type="region of interest" description="Disordered" evidence="8">
    <location>
        <begin position="1"/>
        <end position="34"/>
    </location>
</feature>
<dbReference type="Gene3D" id="2.40.50.140">
    <property type="entry name" value="Nucleic acid-binding proteins"/>
    <property type="match status" value="1"/>
</dbReference>
<dbReference type="FunFam" id="3.30.300.20:FF:000005">
    <property type="entry name" value="Transcription termination/antitermination protein NusA"/>
    <property type="match status" value="1"/>
</dbReference>
<dbReference type="SUPFAM" id="SSF69705">
    <property type="entry name" value="Transcription factor NusA, N-terminal domain"/>
    <property type="match status" value="1"/>
</dbReference>
<protein>
    <recommendedName>
        <fullName evidence="7">Transcription termination/antitermination protein NusA</fullName>
    </recommendedName>
</protein>
<dbReference type="PROSITE" id="PS50084">
    <property type="entry name" value="KH_TYPE_1"/>
    <property type="match status" value="1"/>
</dbReference>
<dbReference type="GO" id="GO:0006353">
    <property type="term" value="P:DNA-templated transcription termination"/>
    <property type="evidence" value="ECO:0007669"/>
    <property type="project" value="UniProtKB-UniRule"/>
</dbReference>
<dbReference type="AlphaFoldDB" id="A0A7T0PD32"/>
<dbReference type="Pfam" id="PF26594">
    <property type="entry name" value="KH_NusA_2nd"/>
    <property type="match status" value="1"/>
</dbReference>
<dbReference type="InterPro" id="IPR015946">
    <property type="entry name" value="KH_dom-like_a/b"/>
</dbReference>
<evidence type="ECO:0000313" key="11">
    <source>
        <dbReference type="Proteomes" id="UP000594681"/>
    </source>
</evidence>
<dbReference type="InterPro" id="IPR012340">
    <property type="entry name" value="NA-bd_OB-fold"/>
</dbReference>
<dbReference type="Gene3D" id="3.30.300.20">
    <property type="match status" value="2"/>
</dbReference>
<dbReference type="InterPro" id="IPR036555">
    <property type="entry name" value="NusA_N_sf"/>
</dbReference>